<feature type="region of interest" description="Disordered" evidence="4">
    <location>
        <begin position="1"/>
        <end position="24"/>
    </location>
</feature>
<evidence type="ECO:0000256" key="3">
    <source>
        <dbReference type="ARBA" id="ARBA00022833"/>
    </source>
</evidence>
<keyword evidence="2" id="KW-0863">Zinc-finger</keyword>
<gene>
    <name evidence="7" type="ORF">C3L33_15602</name>
</gene>
<organism evidence="7 8">
    <name type="scientific">Rhododendron williamsianum</name>
    <dbReference type="NCBI Taxonomy" id="262921"/>
    <lineage>
        <taxon>Eukaryota</taxon>
        <taxon>Viridiplantae</taxon>
        <taxon>Streptophyta</taxon>
        <taxon>Embryophyta</taxon>
        <taxon>Tracheophyta</taxon>
        <taxon>Spermatophyta</taxon>
        <taxon>Magnoliopsida</taxon>
        <taxon>eudicotyledons</taxon>
        <taxon>Gunneridae</taxon>
        <taxon>Pentapetalae</taxon>
        <taxon>asterids</taxon>
        <taxon>Ericales</taxon>
        <taxon>Ericaceae</taxon>
        <taxon>Ericoideae</taxon>
        <taxon>Rhodoreae</taxon>
        <taxon>Rhododendron</taxon>
    </lineage>
</organism>
<feature type="compositionally biased region" description="Polar residues" evidence="4">
    <location>
        <begin position="12"/>
        <end position="23"/>
    </location>
</feature>
<evidence type="ECO:0000256" key="5">
    <source>
        <dbReference type="SAM" id="Phobius"/>
    </source>
</evidence>
<keyword evidence="3" id="KW-0862">Zinc</keyword>
<evidence type="ECO:0000256" key="1">
    <source>
        <dbReference type="ARBA" id="ARBA00022723"/>
    </source>
</evidence>
<dbReference type="EMBL" id="QEFC01002387">
    <property type="protein sequence ID" value="KAE9452498.1"/>
    <property type="molecule type" value="Genomic_DNA"/>
</dbReference>
<keyword evidence="1" id="KW-0479">Metal-binding</keyword>
<dbReference type="PANTHER" id="PTHR46214">
    <property type="entry name" value="ZINC FINGER, RING-CH-TYPE"/>
    <property type="match status" value="1"/>
</dbReference>
<name>A0A6A4LD88_9ERIC</name>
<dbReference type="AlphaFoldDB" id="A0A6A4LD88"/>
<keyword evidence="5" id="KW-0472">Membrane</keyword>
<dbReference type="OrthoDB" id="1734943at2759"/>
<protein>
    <recommendedName>
        <fullName evidence="6">RING-CH-type domain-containing protein</fullName>
    </recommendedName>
</protein>
<keyword evidence="5" id="KW-0812">Transmembrane</keyword>
<dbReference type="Gene3D" id="3.30.40.10">
    <property type="entry name" value="Zinc/RING finger domain, C3HC4 (zinc finger)"/>
    <property type="match status" value="1"/>
</dbReference>
<evidence type="ECO:0000259" key="6">
    <source>
        <dbReference type="PROSITE" id="PS51292"/>
    </source>
</evidence>
<dbReference type="PANTHER" id="PTHR46214:SF8">
    <property type="entry name" value="RING_FYVE_PHD ZINC FINGER SUPERFAMILY PROTEIN"/>
    <property type="match status" value="1"/>
</dbReference>
<comment type="caution">
    <text evidence="7">The sequence shown here is derived from an EMBL/GenBank/DDBJ whole genome shotgun (WGS) entry which is preliminary data.</text>
</comment>
<feature type="non-terminal residue" evidence="7">
    <location>
        <position position="1"/>
    </location>
</feature>
<evidence type="ECO:0000256" key="2">
    <source>
        <dbReference type="ARBA" id="ARBA00022771"/>
    </source>
</evidence>
<feature type="transmembrane region" description="Helical" evidence="5">
    <location>
        <begin position="201"/>
        <end position="219"/>
    </location>
</feature>
<dbReference type="SMART" id="SM00744">
    <property type="entry name" value="RINGv"/>
    <property type="match status" value="1"/>
</dbReference>
<accession>A0A6A4LD88</accession>
<dbReference type="PROSITE" id="PS51292">
    <property type="entry name" value="ZF_RING_CH"/>
    <property type="match status" value="1"/>
</dbReference>
<dbReference type="InterPro" id="IPR011016">
    <property type="entry name" value="Znf_RING-CH"/>
</dbReference>
<dbReference type="Pfam" id="PF12906">
    <property type="entry name" value="RINGv"/>
    <property type="match status" value="1"/>
</dbReference>
<dbReference type="SUPFAM" id="SSF57850">
    <property type="entry name" value="RING/U-box"/>
    <property type="match status" value="1"/>
</dbReference>
<evidence type="ECO:0000256" key="4">
    <source>
        <dbReference type="SAM" id="MobiDB-lite"/>
    </source>
</evidence>
<sequence>MDNEGVVDSADSGCQQSLENSSGLDDVHDACETVVVLIRSEVEQQDGLDPNGDSNEAVSVLVRCTSKEGEGKKQDCKDGNESSCVIDVDERCGESCEGERVCRICHLSPEFFETATATTTSGLIQLGCGCKDELGIVHVYCAEAWFKLRGNRQCEICGETAKNVKGGGDNRLTEECNETRSAVSATNFSARSGVYLRGQPFCNFLMACLVIAFVLPWFFRVNVF</sequence>
<dbReference type="InterPro" id="IPR013083">
    <property type="entry name" value="Znf_RING/FYVE/PHD"/>
</dbReference>
<dbReference type="GO" id="GO:0008270">
    <property type="term" value="F:zinc ion binding"/>
    <property type="evidence" value="ECO:0007669"/>
    <property type="project" value="UniProtKB-KW"/>
</dbReference>
<dbReference type="Proteomes" id="UP000428333">
    <property type="component" value="Linkage Group LG09"/>
</dbReference>
<evidence type="ECO:0000313" key="8">
    <source>
        <dbReference type="Proteomes" id="UP000428333"/>
    </source>
</evidence>
<evidence type="ECO:0000313" key="7">
    <source>
        <dbReference type="EMBL" id="KAE9452498.1"/>
    </source>
</evidence>
<reference evidence="7 8" key="1">
    <citation type="journal article" date="2019" name="Genome Biol. Evol.">
        <title>The Rhododendron genome and chromosomal organization provide insight into shared whole-genome duplications across the heath family (Ericaceae).</title>
        <authorList>
            <person name="Soza V.L."/>
            <person name="Lindsley D."/>
            <person name="Waalkes A."/>
            <person name="Ramage E."/>
            <person name="Patwardhan R.P."/>
            <person name="Burton J.N."/>
            <person name="Adey A."/>
            <person name="Kumar A."/>
            <person name="Qiu R."/>
            <person name="Shendure J."/>
            <person name="Hall B."/>
        </authorList>
    </citation>
    <scope>NUCLEOTIDE SEQUENCE [LARGE SCALE GENOMIC DNA]</scope>
    <source>
        <strain evidence="7">RSF 1966-606</strain>
    </source>
</reference>
<keyword evidence="5" id="KW-1133">Transmembrane helix</keyword>
<proteinExistence type="predicted"/>
<keyword evidence="8" id="KW-1185">Reference proteome</keyword>
<feature type="domain" description="RING-CH-type" evidence="6">
    <location>
        <begin position="94"/>
        <end position="164"/>
    </location>
</feature>